<proteinExistence type="predicted"/>
<dbReference type="RefSeq" id="WP_108632632.1">
    <property type="nucleotide sequence ID" value="NZ_QCXX01000001.1"/>
</dbReference>
<name>A0A363NZU3_9SPHI</name>
<protein>
    <recommendedName>
        <fullName evidence="3">BACON domain-containing protein</fullName>
    </recommendedName>
</protein>
<dbReference type="EMBL" id="QCXX01000001">
    <property type="protein sequence ID" value="PUV26342.1"/>
    <property type="molecule type" value="Genomic_DNA"/>
</dbReference>
<comment type="caution">
    <text evidence="1">The sequence shown here is derived from an EMBL/GenBank/DDBJ whole genome shotgun (WGS) entry which is preliminary data.</text>
</comment>
<evidence type="ECO:0000313" key="1">
    <source>
        <dbReference type="EMBL" id="PUV26342.1"/>
    </source>
</evidence>
<keyword evidence="2" id="KW-1185">Reference proteome</keyword>
<sequence>MQKLYILFLVLAICISCKKDEVVPTTDKHATLKLQVWDEFKTTALDSVKVVFPELNKSYTLTKGKPYISDLPKQDLKAEISKPGYIDVSKRFDFSKRDTINDNIIMPYDDMILTVPTDSLYASYQSKSFSFTARRNKGFNIIAPDWIRVDTLSEKAFEIKLIIRFLHNKTNANRTANIILKNGESKRTIPLFQFRKNRIESVYVELGDKSKWEANMIDPLDNIGYIRSTSNFCQSEITGKSFKNKTVSFASGCARIGLGMTYEFVTQNKGGLDTVRFKFDGYDKKIDMHKYHSGIWNLYPLGSNDYIFFTNDAGKRIGTIDLERFEIINDPKVNFDTRNLVFNNYNGSFYITSIDDKLRRIDVRNGQVLEEIQFTPQSNDHPQSPYLTPQEVVFNKNGLAFLTLLGNNISGMNVATVDIANKNKFELISGYNSVFYYSGLTVMPNGIDFGMRENYQGLFTWDPIKKVSNFVYDEISILPFPDLAFLGNQLISYKTKTPIGQPLQGYYWQFDTKNKLIYGITSDQQNSTWIVCYDLNAKELYRKPFFYDSGGSSYMKLAGNGKYIVYYNAFSEELFRFSIDFFKGKTKLENWEL</sequence>
<dbReference type="Proteomes" id="UP000250831">
    <property type="component" value="Unassembled WGS sequence"/>
</dbReference>
<evidence type="ECO:0008006" key="3">
    <source>
        <dbReference type="Google" id="ProtNLM"/>
    </source>
</evidence>
<accession>A0A363NZU3</accession>
<dbReference type="AlphaFoldDB" id="A0A363NZU3"/>
<organism evidence="1 2">
    <name type="scientific">Sphingobacterium athyrii</name>
    <dbReference type="NCBI Taxonomy" id="2152717"/>
    <lineage>
        <taxon>Bacteria</taxon>
        <taxon>Pseudomonadati</taxon>
        <taxon>Bacteroidota</taxon>
        <taxon>Sphingobacteriia</taxon>
        <taxon>Sphingobacteriales</taxon>
        <taxon>Sphingobacteriaceae</taxon>
        <taxon>Sphingobacterium</taxon>
    </lineage>
</organism>
<gene>
    <name evidence="1" type="ORF">DCO56_05165</name>
</gene>
<dbReference type="InterPro" id="IPR011048">
    <property type="entry name" value="Haem_d1_sf"/>
</dbReference>
<evidence type="ECO:0000313" key="2">
    <source>
        <dbReference type="Proteomes" id="UP000250831"/>
    </source>
</evidence>
<dbReference type="SUPFAM" id="SSF51004">
    <property type="entry name" value="C-terminal (heme d1) domain of cytochrome cd1-nitrite reductase"/>
    <property type="match status" value="1"/>
</dbReference>
<reference evidence="1 2" key="1">
    <citation type="submission" date="2018-04" db="EMBL/GenBank/DDBJ databases">
        <title>Sphingobacterium sp. M46 Genome.</title>
        <authorList>
            <person name="Cheng J."/>
            <person name="Li Y."/>
        </authorList>
    </citation>
    <scope>NUCLEOTIDE SEQUENCE [LARGE SCALE GENOMIC DNA]</scope>
    <source>
        <strain evidence="1 2">M46</strain>
    </source>
</reference>